<reference evidence="13 14" key="1">
    <citation type="journal article" date="2017" name="BMC Genomics">
        <title>Comparative genomic and phylogenomic analyses of the Bifidobacteriaceae family.</title>
        <authorList>
            <person name="Lugli G.A."/>
            <person name="Milani C."/>
            <person name="Turroni F."/>
            <person name="Duranti S."/>
            <person name="Mancabelli L."/>
            <person name="Mangifesta M."/>
            <person name="Ferrario C."/>
            <person name="Modesto M."/>
            <person name="Mattarelli P."/>
            <person name="Jiri K."/>
            <person name="van Sinderen D."/>
            <person name="Ventura M."/>
        </authorList>
    </citation>
    <scope>NUCLEOTIDE SEQUENCE [LARGE SCALE GENOMIC DNA]</scope>
    <source>
        <strain evidence="13 14">DSM 24744</strain>
    </source>
</reference>
<dbReference type="SUPFAM" id="SSF46785">
    <property type="entry name" value="Winged helix' DNA-binding domain"/>
    <property type="match status" value="1"/>
</dbReference>
<dbReference type="InterPro" id="IPR002481">
    <property type="entry name" value="FUR"/>
</dbReference>
<comment type="subcellular location">
    <subcellularLocation>
        <location evidence="1">Cytoplasm</location>
    </subcellularLocation>
</comment>
<evidence type="ECO:0000256" key="11">
    <source>
        <dbReference type="PIRSR" id="PIRSR602481-1"/>
    </source>
</evidence>
<keyword evidence="12" id="KW-0408">Iron</keyword>
<keyword evidence="10" id="KW-0804">Transcription</keyword>
<gene>
    <name evidence="13" type="ORF">PSSU_0625</name>
</gene>
<feature type="binding site" evidence="12">
    <location>
        <position position="117"/>
    </location>
    <ligand>
        <name>Fe cation</name>
        <dbReference type="ChEBI" id="CHEBI:24875"/>
    </ligand>
</feature>
<keyword evidence="7 11" id="KW-0862">Zinc</keyword>
<evidence type="ECO:0000313" key="14">
    <source>
        <dbReference type="Proteomes" id="UP000216454"/>
    </source>
</evidence>
<dbReference type="PANTHER" id="PTHR33202">
    <property type="entry name" value="ZINC UPTAKE REGULATION PROTEIN"/>
    <property type="match status" value="1"/>
</dbReference>
<feature type="binding site" evidence="11">
    <location>
        <position position="89"/>
    </location>
    <ligand>
        <name>Zn(2+)</name>
        <dbReference type="ChEBI" id="CHEBI:29105"/>
    </ligand>
</feature>
<dbReference type="GO" id="GO:0045892">
    <property type="term" value="P:negative regulation of DNA-templated transcription"/>
    <property type="evidence" value="ECO:0007669"/>
    <property type="project" value="TreeGrafter"/>
</dbReference>
<dbReference type="GO" id="GO:0003700">
    <property type="term" value="F:DNA-binding transcription factor activity"/>
    <property type="evidence" value="ECO:0007669"/>
    <property type="project" value="InterPro"/>
</dbReference>
<evidence type="ECO:0000256" key="12">
    <source>
        <dbReference type="PIRSR" id="PIRSR602481-2"/>
    </source>
</evidence>
<evidence type="ECO:0000256" key="7">
    <source>
        <dbReference type="ARBA" id="ARBA00022833"/>
    </source>
</evidence>
<keyword evidence="6 11" id="KW-0479">Metal-binding</keyword>
<dbReference type="Gene3D" id="3.30.1490.190">
    <property type="match status" value="1"/>
</dbReference>
<dbReference type="GO" id="GO:0000976">
    <property type="term" value="F:transcription cis-regulatory region binding"/>
    <property type="evidence" value="ECO:0007669"/>
    <property type="project" value="TreeGrafter"/>
</dbReference>
<evidence type="ECO:0000256" key="4">
    <source>
        <dbReference type="ARBA" id="ARBA00022490"/>
    </source>
</evidence>
<dbReference type="PANTHER" id="PTHR33202:SF2">
    <property type="entry name" value="FERRIC UPTAKE REGULATION PROTEIN"/>
    <property type="match status" value="1"/>
</dbReference>
<keyword evidence="9" id="KW-0238">DNA-binding</keyword>
<comment type="caution">
    <text evidence="13">The sequence shown here is derived from an EMBL/GenBank/DDBJ whole genome shotgun (WGS) entry which is preliminary data.</text>
</comment>
<proteinExistence type="inferred from homology"/>
<keyword evidence="8" id="KW-0805">Transcription regulation</keyword>
<evidence type="ECO:0000313" key="13">
    <source>
        <dbReference type="EMBL" id="OZG53007.1"/>
    </source>
</evidence>
<dbReference type="Pfam" id="PF01475">
    <property type="entry name" value="FUR"/>
    <property type="match status" value="1"/>
</dbReference>
<comment type="cofactor">
    <cofactor evidence="12">
        <name>Mn(2+)</name>
        <dbReference type="ChEBI" id="CHEBI:29035"/>
    </cofactor>
    <cofactor evidence="12">
        <name>Fe(2+)</name>
        <dbReference type="ChEBI" id="CHEBI:29033"/>
    </cofactor>
    <text evidence="12">Binds 1 Mn(2+) or Fe(2+) ion per subunit.</text>
</comment>
<comment type="subunit">
    <text evidence="3">Homodimer.</text>
</comment>
<dbReference type="RefSeq" id="WP_094690912.1">
    <property type="nucleotide sequence ID" value="NZ_MWWQ01000005.1"/>
</dbReference>
<dbReference type="OrthoDB" id="8659436at2"/>
<protein>
    <submittedName>
        <fullName evidence="13">Peptide ABC transporter substrate-binding protein</fullName>
    </submittedName>
</protein>
<dbReference type="InterPro" id="IPR036390">
    <property type="entry name" value="WH_DNA-bd_sf"/>
</dbReference>
<evidence type="ECO:0000256" key="5">
    <source>
        <dbReference type="ARBA" id="ARBA00022491"/>
    </source>
</evidence>
<dbReference type="Gene3D" id="1.10.10.10">
    <property type="entry name" value="Winged helix-like DNA-binding domain superfamily/Winged helix DNA-binding domain"/>
    <property type="match status" value="1"/>
</dbReference>
<dbReference type="EMBL" id="MWWQ01000005">
    <property type="protein sequence ID" value="OZG53007.1"/>
    <property type="molecule type" value="Genomic_DNA"/>
</dbReference>
<evidence type="ECO:0000256" key="10">
    <source>
        <dbReference type="ARBA" id="ARBA00023163"/>
    </source>
</evidence>
<accession>A0A261F1M7</accession>
<organism evidence="13 14">
    <name type="scientific">Pseudoscardovia suis</name>
    <dbReference type="NCBI Taxonomy" id="987063"/>
    <lineage>
        <taxon>Bacteria</taxon>
        <taxon>Bacillati</taxon>
        <taxon>Actinomycetota</taxon>
        <taxon>Actinomycetes</taxon>
        <taxon>Bifidobacteriales</taxon>
        <taxon>Bifidobacteriaceae</taxon>
        <taxon>Pseudoscardovia</taxon>
    </lineage>
</organism>
<comment type="similarity">
    <text evidence="2">Belongs to the Fur family.</text>
</comment>
<evidence type="ECO:0000256" key="6">
    <source>
        <dbReference type="ARBA" id="ARBA00022723"/>
    </source>
</evidence>
<evidence type="ECO:0000256" key="8">
    <source>
        <dbReference type="ARBA" id="ARBA00023015"/>
    </source>
</evidence>
<dbReference type="GO" id="GO:1900376">
    <property type="term" value="P:regulation of secondary metabolite biosynthetic process"/>
    <property type="evidence" value="ECO:0007669"/>
    <property type="project" value="TreeGrafter"/>
</dbReference>
<evidence type="ECO:0000256" key="3">
    <source>
        <dbReference type="ARBA" id="ARBA00011738"/>
    </source>
</evidence>
<dbReference type="InterPro" id="IPR043135">
    <property type="entry name" value="Fur_C"/>
</dbReference>
<keyword evidence="4" id="KW-0963">Cytoplasm</keyword>
<dbReference type="InterPro" id="IPR036388">
    <property type="entry name" value="WH-like_DNA-bd_sf"/>
</dbReference>
<dbReference type="AlphaFoldDB" id="A0A261F1M7"/>
<evidence type="ECO:0000256" key="2">
    <source>
        <dbReference type="ARBA" id="ARBA00007957"/>
    </source>
</evidence>
<feature type="binding site" evidence="11">
    <location>
        <position position="128"/>
    </location>
    <ligand>
        <name>Zn(2+)</name>
        <dbReference type="ChEBI" id="CHEBI:29105"/>
    </ligand>
</feature>
<keyword evidence="5" id="KW-0678">Repressor</keyword>
<keyword evidence="14" id="KW-1185">Reference proteome</keyword>
<dbReference type="GO" id="GO:0005829">
    <property type="term" value="C:cytosol"/>
    <property type="evidence" value="ECO:0007669"/>
    <property type="project" value="TreeGrafter"/>
</dbReference>
<dbReference type="GO" id="GO:0008270">
    <property type="term" value="F:zinc ion binding"/>
    <property type="evidence" value="ECO:0007669"/>
    <property type="project" value="TreeGrafter"/>
</dbReference>
<dbReference type="Proteomes" id="UP000216454">
    <property type="component" value="Unassembled WGS sequence"/>
</dbReference>
<evidence type="ECO:0000256" key="9">
    <source>
        <dbReference type="ARBA" id="ARBA00023125"/>
    </source>
</evidence>
<feature type="binding site" evidence="11">
    <location>
        <position position="125"/>
    </location>
    <ligand>
        <name>Zn(2+)</name>
        <dbReference type="ChEBI" id="CHEBI:29105"/>
    </ligand>
</feature>
<evidence type="ECO:0000256" key="1">
    <source>
        <dbReference type="ARBA" id="ARBA00004496"/>
    </source>
</evidence>
<comment type="cofactor">
    <cofactor evidence="11">
        <name>Zn(2+)</name>
        <dbReference type="ChEBI" id="CHEBI:29105"/>
    </cofactor>
    <text evidence="11">Binds 1 zinc ion per subunit.</text>
</comment>
<feature type="binding site" evidence="12">
    <location>
        <position position="80"/>
    </location>
    <ligand>
        <name>Fe cation</name>
        <dbReference type="ChEBI" id="CHEBI:24875"/>
    </ligand>
</feature>
<dbReference type="CDD" id="cd07153">
    <property type="entry name" value="Fur_like"/>
    <property type="match status" value="1"/>
</dbReference>
<sequence length="151" mass="16625">MATGKSRHTEQKDAITEALREADDFISASDLYAQLRAQHRTVGLATVYRQLNSLAESGSADTISMGGRQLYRLCVETPKHHHHLVCEGCGKTVEIEPPDGDWMRAIAAENGFTISRHVLEVFGLCSDCQKKKKAGKQSKQGEQAQQAQQGE</sequence>
<name>A0A261F1M7_9BIFI</name>
<feature type="binding site" evidence="11">
    <location>
        <position position="86"/>
    </location>
    <ligand>
        <name>Zn(2+)</name>
        <dbReference type="ChEBI" id="CHEBI:29105"/>
    </ligand>
</feature>